<evidence type="ECO:0000256" key="3">
    <source>
        <dbReference type="SAM" id="Phobius"/>
    </source>
</evidence>
<dbReference type="Pfam" id="PF13018">
    <property type="entry name" value="ESPR"/>
    <property type="match status" value="1"/>
</dbReference>
<dbReference type="GO" id="GO:0019867">
    <property type="term" value="C:outer membrane"/>
    <property type="evidence" value="ECO:0007669"/>
    <property type="project" value="InterPro"/>
</dbReference>
<keyword evidence="3" id="KW-0812">Transmembrane</keyword>
<dbReference type="InterPro" id="IPR024973">
    <property type="entry name" value="ESPR"/>
</dbReference>
<dbReference type="Pfam" id="PF03797">
    <property type="entry name" value="Autotransporter"/>
    <property type="match status" value="1"/>
</dbReference>
<gene>
    <name evidence="5" type="ORF">DKK78_03985</name>
</gene>
<dbReference type="SMART" id="SM00869">
    <property type="entry name" value="Autotransporter"/>
    <property type="match status" value="1"/>
</dbReference>
<reference evidence="5 6" key="1">
    <citation type="submission" date="2018-05" db="EMBL/GenBank/DDBJ databases">
        <title>Reference genomes for bee gut microbiota database.</title>
        <authorList>
            <person name="Ellegaard K.M."/>
        </authorList>
    </citation>
    <scope>NUCLEOTIDE SEQUENCE [LARGE SCALE GENOMIC DNA]</scope>
    <source>
        <strain evidence="5 6">ESL0172</strain>
    </source>
</reference>
<dbReference type="NCBIfam" id="TIGR01414">
    <property type="entry name" value="autotrans_barl"/>
    <property type="match status" value="1"/>
</dbReference>
<dbReference type="InterPro" id="IPR036709">
    <property type="entry name" value="Autotransporte_beta_dom_sf"/>
</dbReference>
<sequence>MNKVFKLVWNAQRQAYVVTSEKAQSKGRLFLLNLVSAISVTLVMTPMSYAQCDSSLLKNNCARNVTNEIVNKNLYNNQFISKQISVDVNSLFGATNFNNSVEILLSKHIESVDDGYNYISDNSVSDITLHQSAGDIIGGKNGINLNHNGNGSNGITISGEVTGKQGDGIRTINSTSTQDLNITELVGANVHGQGNGINALNNGHGITIISTADSVIGDELDGILAVNDGDTQGLKIIQSAGDVHGKKNGINADNKGKGRTNITSNGEVVGDENDGINAVNEQNAGDLLISQNGGSITGGLNGIKANNLGNGSTTIAVSANILGQQNDGIYANNSSNTHDLSVTQNSGVINGKLNGINAVNNGNGSTIVTTSGTVTGNENDGVNITNQANTNKLTFNQLKGEITGKEYGINIVNNGNGITSISSHGAIEGQQRDGILATGSANTTDLNVNQTSGSIKGAINGMNLTNQGTGSTLITTNGEVIGQQNDGLYAVNQANTHDMTVNQSAGTISGQSNGIYIHNGGNGSSIIGSSGDITGETNYGIVAVNETNTKDLTIIQSLGNINGNQDGINIEHRGTGSTTISTAGQVLGHQGNGIYAVTQTNSQNLTAKQSSGRIYGKKSGINFNNNGNGSTYVNTFGDVTGEENEGILINNDSHSQDVNVMQTSGLIKGNTNGININNKGSGKTTVTSSGDIIGNQYNAITLLNDQNSQDITVSQLDGNMQGESYGMYITNNGKSTTAITTSGNVTGAENDAIRVFNNNSATDLKINQLKGSITGNQDGINIENDGQGLTNITTSDNVIGKQRDGIAAKNGTSSKSLNVIQSAGEINGHRYGIYAVNSGQSSTVISIAGKVIGNNSDAIFAVAESATNNLLFSQNKGSEINGKLNSVNLTNNGQGSTNIKVAGQIVSQTLDAIIVANDANTSSLSFRQEADSNIQGEMNGVNLTNNGRGLTNIIAEGDISANQGSSILAVNGDTATDLFVKQSNGIINGFDNGIMVTNNGTGMTVLDISGKVVGQNNITGIGINTSGKEGLKTYINLNQGADISSASGIAIKNETTDSIISLNDGSKVSGQIRLGTGNDTLFINEGADISQLTVVDGGNKLLRVDGSSDVDSLNLNTHLIGSSTSNGTIGDVAIIGWENINLSSIARLTLTGDLNTDKLTINSGAMVDLKTGLHQSNISGSVYNSGVITLGNQFAGDRLTIAGDYIGDNGKLIFDTVVQDSDSPTDRLFVQGNVSGNTFIEINNIDGLGADTSNTNGIELVHVDGASSNDAFKMQQEHLDVGAYEYYLHKGDLNNQNNNWYLRSYLPNNPTDPTEPTDPNEPTHPVDPVDPSTPIKPIDPTEPTRPIDPNEPTHPVVPVDPSTPIKPIDPTDPTRPIDPEPEKPARIKTYRKEVSMFGAIAEQLRLADNLMQSNLHQRIGNAPLQDSSIGWGRIITKRINVKQNGTANAHSKGNYSGFQLGSDIWQNNDWRIGGYFGYLHGNLSVDGFASGRYGRVGSNGINSYFMAAYGTYMQNDGGYFDMVLQAARHRVDVNPNSNKNSKQKANSLNASMETGKPFDLFDSNWKIEPQAQVIHQWLDLKDSHINGKTKVKHSDNNAWLFRIGARFEGDYKADNELWRPYARVNLFYSPSGADHVTFASKNAATEFSNGVKSFSSELAIGGSYEVNNQINAYSEIGHTWTHGGDARVKAPISASIGIRANW</sequence>
<dbReference type="Proteomes" id="UP000247673">
    <property type="component" value="Unassembled WGS sequence"/>
</dbReference>
<feature type="region of interest" description="Disordered" evidence="2">
    <location>
        <begin position="1304"/>
        <end position="1382"/>
    </location>
</feature>
<dbReference type="SUPFAM" id="SSF51126">
    <property type="entry name" value="Pectin lyase-like"/>
    <property type="match status" value="1"/>
</dbReference>
<feature type="transmembrane region" description="Helical" evidence="3">
    <location>
        <begin position="29"/>
        <end position="49"/>
    </location>
</feature>
<protein>
    <recommendedName>
        <fullName evidence="4">Autotransporter domain-containing protein</fullName>
    </recommendedName>
</protein>
<dbReference type="InterPro" id="IPR011050">
    <property type="entry name" value="Pectin_lyase_fold/virulence"/>
</dbReference>
<feature type="region of interest" description="Disordered" evidence="2">
    <location>
        <begin position="247"/>
        <end position="269"/>
    </location>
</feature>
<proteinExistence type="predicted"/>
<comment type="caution">
    <text evidence="5">The sequence shown here is derived from an EMBL/GenBank/DDBJ whole genome shotgun (WGS) entry which is preliminary data.</text>
</comment>
<organism evidence="5 6">
    <name type="scientific">Gilliamella apis</name>
    <dbReference type="NCBI Taxonomy" id="1970738"/>
    <lineage>
        <taxon>Bacteria</taxon>
        <taxon>Pseudomonadati</taxon>
        <taxon>Pseudomonadota</taxon>
        <taxon>Gammaproteobacteria</taxon>
        <taxon>Orbales</taxon>
        <taxon>Orbaceae</taxon>
        <taxon>Gilliamella</taxon>
    </lineage>
</organism>
<dbReference type="InterPro" id="IPR051551">
    <property type="entry name" value="Autotransporter_adhesion"/>
</dbReference>
<dbReference type="PROSITE" id="PS51208">
    <property type="entry name" value="AUTOTRANSPORTER"/>
    <property type="match status" value="1"/>
</dbReference>
<keyword evidence="3" id="KW-1133">Transmembrane helix</keyword>
<dbReference type="InterPro" id="IPR012332">
    <property type="entry name" value="Autotransporter_pectin_lyase_C"/>
</dbReference>
<dbReference type="CDD" id="cd01344">
    <property type="entry name" value="PL2_Passenger_AT"/>
    <property type="match status" value="1"/>
</dbReference>
<dbReference type="Gene3D" id="2.160.20.20">
    <property type="match status" value="1"/>
</dbReference>
<dbReference type="EMBL" id="QGLO01000004">
    <property type="protein sequence ID" value="PXY92153.1"/>
    <property type="molecule type" value="Genomic_DNA"/>
</dbReference>
<name>A0A2V4ECI2_9GAMM</name>
<keyword evidence="1" id="KW-0843">Virulence</keyword>
<evidence type="ECO:0000313" key="6">
    <source>
        <dbReference type="Proteomes" id="UP000247673"/>
    </source>
</evidence>
<feature type="domain" description="Autotransporter" evidence="4">
    <location>
        <begin position="1423"/>
        <end position="1702"/>
    </location>
</feature>
<dbReference type="InterPro" id="IPR006315">
    <property type="entry name" value="OM_autotransptr_brl_dom"/>
</dbReference>
<dbReference type="OrthoDB" id="6053567at2"/>
<dbReference type="InterPro" id="IPR043990">
    <property type="entry name" value="AC_1"/>
</dbReference>
<accession>A0A2V4ECI2</accession>
<evidence type="ECO:0000256" key="1">
    <source>
        <dbReference type="ARBA" id="ARBA00023026"/>
    </source>
</evidence>
<dbReference type="RefSeq" id="WP_110448034.1">
    <property type="nucleotide sequence ID" value="NZ_CP132381.1"/>
</dbReference>
<dbReference type="Gene3D" id="2.40.128.130">
    <property type="entry name" value="Autotransporter beta-domain"/>
    <property type="match status" value="1"/>
</dbReference>
<evidence type="ECO:0000256" key="2">
    <source>
        <dbReference type="SAM" id="MobiDB-lite"/>
    </source>
</evidence>
<dbReference type="InterPro" id="IPR005546">
    <property type="entry name" value="Autotransporte_beta"/>
</dbReference>
<evidence type="ECO:0000259" key="4">
    <source>
        <dbReference type="PROSITE" id="PS51208"/>
    </source>
</evidence>
<dbReference type="PANTHER" id="PTHR35037:SF2">
    <property type="match status" value="1"/>
</dbReference>
<dbReference type="PANTHER" id="PTHR35037">
    <property type="entry name" value="C-TERMINAL REGION OF AIDA-LIKE PROTEIN"/>
    <property type="match status" value="1"/>
</dbReference>
<dbReference type="Pfam" id="PF18883">
    <property type="entry name" value="AC_1"/>
    <property type="match status" value="1"/>
</dbReference>
<keyword evidence="6" id="KW-1185">Reference proteome</keyword>
<keyword evidence="3" id="KW-0472">Membrane</keyword>
<dbReference type="SUPFAM" id="SSF103515">
    <property type="entry name" value="Autotransporter"/>
    <property type="match status" value="1"/>
</dbReference>
<evidence type="ECO:0000313" key="5">
    <source>
        <dbReference type="EMBL" id="PXY92153.1"/>
    </source>
</evidence>